<proteinExistence type="predicted"/>
<evidence type="ECO:0000313" key="1">
    <source>
        <dbReference type="EMBL" id="MBK0419977.1"/>
    </source>
</evidence>
<dbReference type="RefSeq" id="WP_200116119.1">
    <property type="nucleotide sequence ID" value="NZ_JAEHOH010000020.1"/>
</dbReference>
<dbReference type="AlphaFoldDB" id="A0A934QBD1"/>
<gene>
    <name evidence="1" type="ORF">JD276_13145</name>
</gene>
<protein>
    <submittedName>
        <fullName evidence="1">Uncharacterized protein</fullName>
    </submittedName>
</protein>
<dbReference type="EMBL" id="JAEHOH010000020">
    <property type="protein sequence ID" value="MBK0419977.1"/>
    <property type="molecule type" value="Genomic_DNA"/>
</dbReference>
<organism evidence="1 2">
    <name type="scientific">Leucobacter chromiisoli</name>
    <dbReference type="NCBI Taxonomy" id="2796471"/>
    <lineage>
        <taxon>Bacteria</taxon>
        <taxon>Bacillati</taxon>
        <taxon>Actinomycetota</taxon>
        <taxon>Actinomycetes</taxon>
        <taxon>Micrococcales</taxon>
        <taxon>Microbacteriaceae</taxon>
        <taxon>Leucobacter</taxon>
    </lineage>
</organism>
<evidence type="ECO:0000313" key="2">
    <source>
        <dbReference type="Proteomes" id="UP000608530"/>
    </source>
</evidence>
<sequence length="106" mass="11994">MTERTDHVADALGWRELVNDQYESGHPDHEKVMEYGTLMQASATIALVEQQRIQNEQARITNLIAIMRLEIQEDKPIERSEATLALYEEGTLRPDIASALGIKGMQ</sequence>
<dbReference type="Proteomes" id="UP000608530">
    <property type="component" value="Unassembled WGS sequence"/>
</dbReference>
<comment type="caution">
    <text evidence="1">The sequence shown here is derived from an EMBL/GenBank/DDBJ whole genome shotgun (WGS) entry which is preliminary data.</text>
</comment>
<accession>A0A934QBD1</accession>
<name>A0A934QBD1_9MICO</name>
<reference evidence="1" key="1">
    <citation type="submission" date="2020-12" db="EMBL/GenBank/DDBJ databases">
        <title>Leucobacter sp. CAS1, isolated from Chromium sludge.</title>
        <authorList>
            <person name="Xu Z."/>
        </authorList>
    </citation>
    <scope>NUCLEOTIDE SEQUENCE</scope>
    <source>
        <strain evidence="1">CSA1</strain>
    </source>
</reference>
<keyword evidence="2" id="KW-1185">Reference proteome</keyword>